<gene>
    <name evidence="2" type="ORF">PHISCL_04249</name>
</gene>
<feature type="domain" description="FAD-binding FR-type" evidence="1">
    <location>
        <begin position="338"/>
        <end position="460"/>
    </location>
</feature>
<dbReference type="Gene3D" id="2.30.110.10">
    <property type="entry name" value="Electron Transport, Fmn-binding Protein, Chain A"/>
    <property type="match status" value="1"/>
</dbReference>
<dbReference type="Proteomes" id="UP000266188">
    <property type="component" value="Unassembled WGS sequence"/>
</dbReference>
<dbReference type="InterPro" id="IPR017938">
    <property type="entry name" value="Riboflavin_synthase-like_b-brl"/>
</dbReference>
<dbReference type="PANTHER" id="PTHR42815:SF2">
    <property type="entry name" value="FAD-BINDING, PUTATIVE (AFU_ORTHOLOGUE AFUA_6G07600)-RELATED"/>
    <property type="match status" value="1"/>
</dbReference>
<name>A0A3A2ZPM0_9EURO</name>
<proteinExistence type="predicted"/>
<accession>A0A3A2ZPM0</accession>
<dbReference type="GO" id="GO:0016491">
    <property type="term" value="F:oxidoreductase activity"/>
    <property type="evidence" value="ECO:0007669"/>
    <property type="project" value="InterPro"/>
</dbReference>
<keyword evidence="3" id="KW-1185">Reference proteome</keyword>
<dbReference type="InterPro" id="IPR039261">
    <property type="entry name" value="FNR_nucleotide-bd"/>
</dbReference>
<dbReference type="PANTHER" id="PTHR42815">
    <property type="entry name" value="FAD-BINDING, PUTATIVE (AFU_ORTHOLOGUE AFUA_6G07600)-RELATED"/>
    <property type="match status" value="1"/>
</dbReference>
<evidence type="ECO:0000313" key="3">
    <source>
        <dbReference type="Proteomes" id="UP000266188"/>
    </source>
</evidence>
<dbReference type="EMBL" id="MVGC01000122">
    <property type="protein sequence ID" value="RJE23397.1"/>
    <property type="molecule type" value="Genomic_DNA"/>
</dbReference>
<dbReference type="InterPro" id="IPR017927">
    <property type="entry name" value="FAD-bd_FR_type"/>
</dbReference>
<dbReference type="SUPFAM" id="SSF63380">
    <property type="entry name" value="Riboflavin synthase domain-like"/>
    <property type="match status" value="1"/>
</dbReference>
<dbReference type="InterPro" id="IPR012349">
    <property type="entry name" value="Split_barrel_FMN-bd"/>
</dbReference>
<evidence type="ECO:0000259" key="1">
    <source>
        <dbReference type="PROSITE" id="PS51384"/>
    </source>
</evidence>
<dbReference type="SUPFAM" id="SSF52343">
    <property type="entry name" value="Ferredoxin reductase-like, C-terminal NADP-linked domain"/>
    <property type="match status" value="1"/>
</dbReference>
<organism evidence="2 3">
    <name type="scientific">Aspergillus sclerotialis</name>
    <dbReference type="NCBI Taxonomy" id="2070753"/>
    <lineage>
        <taxon>Eukaryota</taxon>
        <taxon>Fungi</taxon>
        <taxon>Dikarya</taxon>
        <taxon>Ascomycota</taxon>
        <taxon>Pezizomycotina</taxon>
        <taxon>Eurotiomycetes</taxon>
        <taxon>Eurotiomycetidae</taxon>
        <taxon>Eurotiales</taxon>
        <taxon>Aspergillaceae</taxon>
        <taxon>Aspergillus</taxon>
        <taxon>Aspergillus subgen. Polypaecilum</taxon>
    </lineage>
</organism>
<reference evidence="3" key="1">
    <citation type="submission" date="2017-02" db="EMBL/GenBank/DDBJ databases">
        <authorList>
            <person name="Tafer H."/>
            <person name="Lopandic K."/>
        </authorList>
    </citation>
    <scope>NUCLEOTIDE SEQUENCE [LARGE SCALE GENOMIC DNA]</scope>
    <source>
        <strain evidence="3">CBS 366.77</strain>
    </source>
</reference>
<dbReference type="AlphaFoldDB" id="A0A3A2ZPM0"/>
<evidence type="ECO:0000313" key="2">
    <source>
        <dbReference type="EMBL" id="RJE23397.1"/>
    </source>
</evidence>
<dbReference type="CDD" id="cd06197">
    <property type="entry name" value="FNR_like_2"/>
    <property type="match status" value="1"/>
</dbReference>
<comment type="caution">
    <text evidence="2">The sequence shown here is derived from an EMBL/GenBank/DDBJ whole genome shotgun (WGS) entry which is preliminary data.</text>
</comment>
<dbReference type="PROSITE" id="PS51384">
    <property type="entry name" value="FAD_FR"/>
    <property type="match status" value="1"/>
</dbReference>
<sequence>MASILTGTVPWHDGEQKIQNLMRVPLDDNPTVPYLSPGAAFLVQRAPLFALGTLDEYGRPWSTVWGGESGFAGPTSESNIEVKSLVDRQSDPVLDALLNSSANGKDESKGDAGKTVSALSIDLGTRKRAKLSGRMVSASLGQDSSADGTIDSDQKGKVQLTVKIETSLATPKPKLVSNSPQLPSAAIDLVNRADTMFLSTAGMGDMDTNIRGGPPGFIRVSSNEQSGAVLVYPEYSGNRLYQTLGNMQINPVAGYVFPDFETGNALYATGTTEILIGKDASKILPRSNLAVRVTLTSARFVETALPFRGTPGQLSPYTPSIRYLATEKNNPAAQDMNDPNLTATLIKKEELTPTITRFRFRISDPTKTGRWIPGQYATFSFQDELDMGYSHMRDDDPPSLNDDYVRTFTISSHPDSDIASDEFEITVRKHGNVTRYLSQTSERAGLEVPLRGFGGSFRFEDGEERVLPFVAGGIGITPLIAQLPGIDISRLRLFWSISGRDLGLVLNTFERFPDLPGSTRLFVTGLDLGDDAEVLRQFKDTKASGARVEGRRMEAGDLDLSLADVWYLCAETGLKRMVLNWLSGKRVVYEDFCY</sequence>
<protein>
    <submittedName>
        <fullName evidence="2">Oxidoreductase</fullName>
    </submittedName>
</protein>
<dbReference type="Gene3D" id="2.40.30.10">
    <property type="entry name" value="Translation factors"/>
    <property type="match status" value="1"/>
</dbReference>
<dbReference type="OrthoDB" id="436496at2759"/>
<dbReference type="STRING" id="2070753.A0A3A2ZPM0"/>